<name>A0A2P6M9C0_9GAMM</name>
<dbReference type="GO" id="GO:0008080">
    <property type="term" value="F:N-acetyltransferase activity"/>
    <property type="evidence" value="ECO:0007669"/>
    <property type="project" value="InterPro"/>
</dbReference>
<dbReference type="RefSeq" id="WP_106990337.1">
    <property type="nucleotide sequence ID" value="NZ_JAVEVW010000040.1"/>
</dbReference>
<sequence>MDTVRIVPFAPELRGHFHRLNAEWLEKYHAIEPFDHEVLSNPETHILGKGGRIWFALVGDEVVGTCALMPDAPGSWELTKMGVTAGHQGKGIGRRLLAAAIDGFRETGGRELFLESSSKLKTALRLYESMGFELQPGIKPGSHYARADVYMIWRPQAARP</sequence>
<dbReference type="OrthoDB" id="1431064at2"/>
<proteinExistence type="predicted"/>
<dbReference type="CDD" id="cd04301">
    <property type="entry name" value="NAT_SF"/>
    <property type="match status" value="1"/>
</dbReference>
<evidence type="ECO:0000256" key="1">
    <source>
        <dbReference type="ARBA" id="ARBA00022679"/>
    </source>
</evidence>
<dbReference type="PROSITE" id="PS51186">
    <property type="entry name" value="GNAT"/>
    <property type="match status" value="1"/>
</dbReference>
<keyword evidence="4" id="KW-1185">Reference proteome</keyword>
<dbReference type="SUPFAM" id="SSF55729">
    <property type="entry name" value="Acyl-CoA N-acyltransferases (Nat)"/>
    <property type="match status" value="1"/>
</dbReference>
<evidence type="ECO:0000259" key="2">
    <source>
        <dbReference type="PROSITE" id="PS51186"/>
    </source>
</evidence>
<keyword evidence="1" id="KW-0808">Transferase</keyword>
<protein>
    <recommendedName>
        <fullName evidence="2">N-acetyltransferase domain-containing protein</fullName>
    </recommendedName>
</protein>
<organism evidence="3 4">
    <name type="scientific">Arenimonas caeni</name>
    <dbReference type="NCBI Taxonomy" id="2058085"/>
    <lineage>
        <taxon>Bacteria</taxon>
        <taxon>Pseudomonadati</taxon>
        <taxon>Pseudomonadota</taxon>
        <taxon>Gammaproteobacteria</taxon>
        <taxon>Lysobacterales</taxon>
        <taxon>Lysobacteraceae</taxon>
        <taxon>Arenimonas</taxon>
    </lineage>
</organism>
<dbReference type="InterPro" id="IPR016181">
    <property type="entry name" value="Acyl_CoA_acyltransferase"/>
</dbReference>
<dbReference type="PANTHER" id="PTHR13947:SF37">
    <property type="entry name" value="LD18367P"/>
    <property type="match status" value="1"/>
</dbReference>
<dbReference type="InterPro" id="IPR050769">
    <property type="entry name" value="NAT_camello-type"/>
</dbReference>
<evidence type="ECO:0000313" key="4">
    <source>
        <dbReference type="Proteomes" id="UP000241736"/>
    </source>
</evidence>
<comment type="caution">
    <text evidence="3">The sequence shown here is derived from an EMBL/GenBank/DDBJ whole genome shotgun (WGS) entry which is preliminary data.</text>
</comment>
<dbReference type="Pfam" id="PF00583">
    <property type="entry name" value="Acetyltransf_1"/>
    <property type="match status" value="1"/>
</dbReference>
<feature type="domain" description="N-acetyltransferase" evidence="2">
    <location>
        <begin position="4"/>
        <end position="156"/>
    </location>
</feature>
<dbReference type="Gene3D" id="3.40.630.30">
    <property type="match status" value="1"/>
</dbReference>
<dbReference type="Proteomes" id="UP000241736">
    <property type="component" value="Unassembled WGS sequence"/>
</dbReference>
<reference evidence="3 4" key="1">
    <citation type="submission" date="2018-03" db="EMBL/GenBank/DDBJ databases">
        <title>Arenimonas caeni sp. nov., isolated from activated sludge.</title>
        <authorList>
            <person name="Liu H."/>
        </authorList>
    </citation>
    <scope>NUCLEOTIDE SEQUENCE [LARGE SCALE GENOMIC DNA]</scope>
    <source>
        <strain evidence="4">z29</strain>
    </source>
</reference>
<dbReference type="EMBL" id="PVLF01000007">
    <property type="protein sequence ID" value="PRH82565.1"/>
    <property type="molecule type" value="Genomic_DNA"/>
</dbReference>
<dbReference type="InterPro" id="IPR000182">
    <property type="entry name" value="GNAT_dom"/>
</dbReference>
<evidence type="ECO:0000313" key="3">
    <source>
        <dbReference type="EMBL" id="PRH82565.1"/>
    </source>
</evidence>
<gene>
    <name evidence="3" type="ORF">C6N40_07190</name>
</gene>
<dbReference type="AlphaFoldDB" id="A0A2P6M9C0"/>
<dbReference type="PANTHER" id="PTHR13947">
    <property type="entry name" value="GNAT FAMILY N-ACETYLTRANSFERASE"/>
    <property type="match status" value="1"/>
</dbReference>
<accession>A0A2P6M9C0</accession>